<sequence>MISERAPESSSLGMVRSLSCSAVRLRVARLQKKSTATHHLILAEAADVLKDVIKRADGHGAGQITAPGQERSWNVRGYHLSRYLNTFEKNYFRSGLDQGVVCSGRGEMMGSESAYKSAFLHLTLC</sequence>
<dbReference type="Proteomes" id="UP000324222">
    <property type="component" value="Unassembled WGS sequence"/>
</dbReference>
<comment type="caution">
    <text evidence="1">The sequence shown here is derived from an EMBL/GenBank/DDBJ whole genome shotgun (WGS) entry which is preliminary data.</text>
</comment>
<evidence type="ECO:0000313" key="1">
    <source>
        <dbReference type="EMBL" id="MPC07995.1"/>
    </source>
</evidence>
<keyword evidence="2" id="KW-1185">Reference proteome</keyword>
<reference evidence="1 2" key="1">
    <citation type="submission" date="2019-05" db="EMBL/GenBank/DDBJ databases">
        <title>Another draft genome of Portunus trituberculatus and its Hox gene families provides insights of decapod evolution.</title>
        <authorList>
            <person name="Jeong J.-H."/>
            <person name="Song I."/>
            <person name="Kim S."/>
            <person name="Choi T."/>
            <person name="Kim D."/>
            <person name="Ryu S."/>
            <person name="Kim W."/>
        </authorList>
    </citation>
    <scope>NUCLEOTIDE SEQUENCE [LARGE SCALE GENOMIC DNA]</scope>
    <source>
        <tissue evidence="1">Muscle</tissue>
    </source>
</reference>
<organism evidence="1 2">
    <name type="scientific">Portunus trituberculatus</name>
    <name type="common">Swimming crab</name>
    <name type="synonym">Neptunus trituberculatus</name>
    <dbReference type="NCBI Taxonomy" id="210409"/>
    <lineage>
        <taxon>Eukaryota</taxon>
        <taxon>Metazoa</taxon>
        <taxon>Ecdysozoa</taxon>
        <taxon>Arthropoda</taxon>
        <taxon>Crustacea</taxon>
        <taxon>Multicrustacea</taxon>
        <taxon>Malacostraca</taxon>
        <taxon>Eumalacostraca</taxon>
        <taxon>Eucarida</taxon>
        <taxon>Decapoda</taxon>
        <taxon>Pleocyemata</taxon>
        <taxon>Brachyura</taxon>
        <taxon>Eubrachyura</taxon>
        <taxon>Portunoidea</taxon>
        <taxon>Portunidae</taxon>
        <taxon>Portuninae</taxon>
        <taxon>Portunus</taxon>
    </lineage>
</organism>
<name>A0A5B7CFF4_PORTR</name>
<evidence type="ECO:0000313" key="2">
    <source>
        <dbReference type="Proteomes" id="UP000324222"/>
    </source>
</evidence>
<dbReference type="AlphaFoldDB" id="A0A5B7CFF4"/>
<proteinExistence type="predicted"/>
<protein>
    <submittedName>
        <fullName evidence="1">Uncharacterized protein</fullName>
    </submittedName>
</protein>
<gene>
    <name evidence="1" type="ORF">E2C01_000563</name>
</gene>
<dbReference type="EMBL" id="VSRR010000014">
    <property type="protein sequence ID" value="MPC07995.1"/>
    <property type="molecule type" value="Genomic_DNA"/>
</dbReference>
<accession>A0A5B7CFF4</accession>